<dbReference type="GO" id="GO:0008408">
    <property type="term" value="F:3'-5' exonuclease activity"/>
    <property type="evidence" value="ECO:0007669"/>
    <property type="project" value="InterPro"/>
</dbReference>
<dbReference type="PROSITE" id="PS50967">
    <property type="entry name" value="HRDC"/>
    <property type="match status" value="1"/>
</dbReference>
<feature type="domain" description="HRDC" evidence="7">
    <location>
        <begin position="210"/>
        <end position="290"/>
    </location>
</feature>
<evidence type="ECO:0000313" key="8">
    <source>
        <dbReference type="EMBL" id="AIF99380.1"/>
    </source>
</evidence>
<keyword evidence="5 6" id="KW-0269">Exonuclease</keyword>
<dbReference type="Pfam" id="PF00570">
    <property type="entry name" value="HRDC"/>
    <property type="match status" value="1"/>
</dbReference>
<keyword evidence="1 6" id="KW-0963">Cytoplasm</keyword>
<dbReference type="InterPro" id="IPR010997">
    <property type="entry name" value="HRDC-like_sf"/>
</dbReference>
<keyword evidence="3 6" id="KW-0540">Nuclease</keyword>
<dbReference type="EMBL" id="CP008849">
    <property type="protein sequence ID" value="AIF99380.1"/>
    <property type="molecule type" value="Genomic_DNA"/>
</dbReference>
<reference evidence="8 9" key="1">
    <citation type="submission" date="2014-06" db="EMBL/GenBank/DDBJ databases">
        <title>Genomes of Alteromonas australica, a world apart.</title>
        <authorList>
            <person name="Gonzaga A."/>
            <person name="Lopez-Perez M."/>
            <person name="Rodriguez-Valera F."/>
        </authorList>
    </citation>
    <scope>NUCLEOTIDE SEQUENCE [LARGE SCALE GENOMIC DNA]</scope>
    <source>
        <strain evidence="8 9">H 17</strain>
    </source>
</reference>
<evidence type="ECO:0000313" key="9">
    <source>
        <dbReference type="Proteomes" id="UP000056090"/>
    </source>
</evidence>
<keyword evidence="2 6" id="KW-0819">tRNA processing</keyword>
<dbReference type="GeneID" id="78255660"/>
<comment type="similarity">
    <text evidence="6">Belongs to the RNase D family.</text>
</comment>
<dbReference type="SMART" id="SM00474">
    <property type="entry name" value="35EXOc"/>
    <property type="match status" value="1"/>
</dbReference>
<keyword evidence="4 6" id="KW-0378">Hydrolase</keyword>
<dbReference type="CDD" id="cd06142">
    <property type="entry name" value="RNaseD_exo"/>
    <property type="match status" value="1"/>
</dbReference>
<dbReference type="InterPro" id="IPR048579">
    <property type="entry name" value="RNAseD_HRDC_C"/>
</dbReference>
<dbReference type="GO" id="GO:0005737">
    <property type="term" value="C:cytoplasm"/>
    <property type="evidence" value="ECO:0007669"/>
    <property type="project" value="UniProtKB-SubCell"/>
</dbReference>
<dbReference type="InterPro" id="IPR012337">
    <property type="entry name" value="RNaseH-like_sf"/>
</dbReference>
<dbReference type="NCBIfam" id="TIGR01388">
    <property type="entry name" value="rnd"/>
    <property type="match status" value="1"/>
</dbReference>
<dbReference type="InterPro" id="IPR002562">
    <property type="entry name" value="3'-5'_exonuclease_dom"/>
</dbReference>
<dbReference type="eggNOG" id="COG0349">
    <property type="taxonomic scope" value="Bacteria"/>
</dbReference>
<gene>
    <name evidence="6" type="primary">rnd</name>
    <name evidence="8" type="ORF">EP13_12175</name>
</gene>
<comment type="function">
    <text evidence="6">Exonuclease involved in the 3' processing of various precursor tRNAs. Initiates hydrolysis at the 3'-terminus of an RNA molecule and releases 5'-mononucleotides.</text>
</comment>
<dbReference type="AlphaFoldDB" id="A0A075P334"/>
<dbReference type="RefSeq" id="WP_044057475.1">
    <property type="nucleotide sequence ID" value="NZ_CBCSKJ010000003.1"/>
</dbReference>
<dbReference type="SMART" id="SM00341">
    <property type="entry name" value="HRDC"/>
    <property type="match status" value="1"/>
</dbReference>
<evidence type="ECO:0000256" key="2">
    <source>
        <dbReference type="ARBA" id="ARBA00022694"/>
    </source>
</evidence>
<organism evidence="8 9">
    <name type="scientific">Alteromonas australica</name>
    <dbReference type="NCBI Taxonomy" id="589873"/>
    <lineage>
        <taxon>Bacteria</taxon>
        <taxon>Pseudomonadati</taxon>
        <taxon>Pseudomonadota</taxon>
        <taxon>Gammaproteobacteria</taxon>
        <taxon>Alteromonadales</taxon>
        <taxon>Alteromonadaceae</taxon>
        <taxon>Alteromonas/Salinimonas group</taxon>
        <taxon>Alteromonas</taxon>
    </lineage>
</organism>
<evidence type="ECO:0000256" key="6">
    <source>
        <dbReference type="HAMAP-Rule" id="MF_01899"/>
    </source>
</evidence>
<dbReference type="InterPro" id="IPR044876">
    <property type="entry name" value="HRDC_dom_sf"/>
</dbReference>
<dbReference type="SUPFAM" id="SSF47819">
    <property type="entry name" value="HRDC-like"/>
    <property type="match status" value="2"/>
</dbReference>
<dbReference type="Pfam" id="PF01612">
    <property type="entry name" value="DNA_pol_A_exo1"/>
    <property type="match status" value="1"/>
</dbReference>
<evidence type="ECO:0000256" key="3">
    <source>
        <dbReference type="ARBA" id="ARBA00022722"/>
    </source>
</evidence>
<dbReference type="Gene3D" id="3.30.420.10">
    <property type="entry name" value="Ribonuclease H-like superfamily/Ribonuclease H"/>
    <property type="match status" value="1"/>
</dbReference>
<dbReference type="GO" id="GO:0003676">
    <property type="term" value="F:nucleic acid binding"/>
    <property type="evidence" value="ECO:0007669"/>
    <property type="project" value="InterPro"/>
</dbReference>
<protein>
    <recommendedName>
        <fullName evidence="6">Ribonuclease D</fullName>
        <shortName evidence="6">RNase D</shortName>
        <ecNumber evidence="6">3.1.13.5</ecNumber>
    </recommendedName>
</protein>
<evidence type="ECO:0000256" key="1">
    <source>
        <dbReference type="ARBA" id="ARBA00022490"/>
    </source>
</evidence>
<dbReference type="GO" id="GO:0033890">
    <property type="term" value="F:ribonuclease D activity"/>
    <property type="evidence" value="ECO:0007669"/>
    <property type="project" value="UniProtKB-UniRule"/>
</dbReference>
<name>A0A075P334_9ALTE</name>
<evidence type="ECO:0000256" key="4">
    <source>
        <dbReference type="ARBA" id="ARBA00022801"/>
    </source>
</evidence>
<dbReference type="InterPro" id="IPR051086">
    <property type="entry name" value="RNase_D-like"/>
</dbReference>
<comment type="subcellular location">
    <subcellularLocation>
        <location evidence="6">Cytoplasm</location>
    </subcellularLocation>
</comment>
<comment type="cofactor">
    <cofactor evidence="6">
        <name>a divalent metal cation</name>
        <dbReference type="ChEBI" id="CHEBI:60240"/>
    </cofactor>
</comment>
<dbReference type="HAMAP" id="MF_01899">
    <property type="entry name" value="RNase_D"/>
    <property type="match status" value="1"/>
</dbReference>
<dbReference type="KEGG" id="aal:EP13_12175"/>
<accession>A0A075P334</accession>
<sequence length="386" mass="43908">MQYQLITTFEQLENVCAIAQTQPAVALDTEFVRTRTLSPHLGLIQLFDGEQLVLIDPIEIEDLSPFVALMENENVVKVLHSCSEDLETFLSAFDTIPTPVFDTQFAASVLGLGATLGYAKLVELLCEVSLDKGESRTDWLARPLREAQLSYAANDVLYLLPCYQQLVEKINQAGKLHWVYQEVELLGQKKRSQMPEDFAYLQIKNNWRLNSEQLTVLQSLAAWRLARAREKDMALNFVFKELHLFEAAQLMPTSKAGLSRMHGLSPQSVRRYGETIIALVEEARERYKATPDSLKLPVVKRLIDVPHYKKMLASLKDTSERIAKDNEVTTEVIASKKQLNQLLKWYWFSTDDTRVLGLKPEVLSGWRQPLFQPHVEALLGQPPVNP</sequence>
<dbReference type="Proteomes" id="UP000056090">
    <property type="component" value="Chromosome"/>
</dbReference>
<proteinExistence type="inferred from homology"/>
<evidence type="ECO:0000256" key="5">
    <source>
        <dbReference type="ARBA" id="ARBA00022839"/>
    </source>
</evidence>
<dbReference type="Gene3D" id="1.10.150.80">
    <property type="entry name" value="HRDC domain"/>
    <property type="match status" value="2"/>
</dbReference>
<evidence type="ECO:0000259" key="7">
    <source>
        <dbReference type="PROSITE" id="PS50967"/>
    </source>
</evidence>
<dbReference type="InterPro" id="IPR006292">
    <property type="entry name" value="RNase_D"/>
</dbReference>
<comment type="catalytic activity">
    <reaction evidence="6">
        <text>Exonucleolytic cleavage that removes extra residues from the 3'-terminus of tRNA to produce 5'-mononucleotides.</text>
        <dbReference type="EC" id="3.1.13.5"/>
    </reaction>
</comment>
<dbReference type="SUPFAM" id="SSF53098">
    <property type="entry name" value="Ribonuclease H-like"/>
    <property type="match status" value="1"/>
</dbReference>
<dbReference type="GO" id="GO:0042780">
    <property type="term" value="P:tRNA 3'-end processing"/>
    <property type="evidence" value="ECO:0007669"/>
    <property type="project" value="UniProtKB-UniRule"/>
</dbReference>
<dbReference type="PANTHER" id="PTHR47649">
    <property type="entry name" value="RIBONUCLEASE D"/>
    <property type="match status" value="1"/>
</dbReference>
<dbReference type="GO" id="GO:0000166">
    <property type="term" value="F:nucleotide binding"/>
    <property type="evidence" value="ECO:0007669"/>
    <property type="project" value="InterPro"/>
</dbReference>
<dbReference type="InterPro" id="IPR002121">
    <property type="entry name" value="HRDC_dom"/>
</dbReference>
<dbReference type="PANTHER" id="PTHR47649:SF1">
    <property type="entry name" value="RIBONUCLEASE D"/>
    <property type="match status" value="1"/>
</dbReference>
<keyword evidence="9" id="KW-1185">Reference proteome</keyword>
<dbReference type="InterPro" id="IPR036397">
    <property type="entry name" value="RNaseH_sf"/>
</dbReference>
<dbReference type="EC" id="3.1.13.5" evidence="6"/>
<dbReference type="Pfam" id="PF21293">
    <property type="entry name" value="RNAseD_HRDC_C"/>
    <property type="match status" value="1"/>
</dbReference>